<accession>A0AAU7XDT6</accession>
<evidence type="ECO:0000256" key="9">
    <source>
        <dbReference type="ARBA" id="ARBA00022984"/>
    </source>
</evidence>
<dbReference type="GO" id="GO:0071555">
    <property type="term" value="P:cell wall organization"/>
    <property type="evidence" value="ECO:0007669"/>
    <property type="project" value="UniProtKB-KW"/>
</dbReference>
<feature type="transmembrane region" description="Helical" evidence="21">
    <location>
        <begin position="84"/>
        <end position="103"/>
    </location>
</feature>
<reference evidence="22" key="1">
    <citation type="submission" date="2024-06" db="EMBL/GenBank/DDBJ databases">
        <title>Methylostella associata gen. nov., sp. nov., a novel Ancalomicrobiaceae-affiliated facultatively methylotrophic bacteria that feed on methanotrophs of the genus Methylococcus.</title>
        <authorList>
            <person name="Saltykova V."/>
            <person name="Danilova O.V."/>
            <person name="Oshkin I.Y."/>
            <person name="Belova S.E."/>
            <person name="Pimenov N.V."/>
            <person name="Dedysh S.N."/>
        </authorList>
    </citation>
    <scope>NUCLEOTIDE SEQUENCE</scope>
    <source>
        <strain evidence="22">S20</strain>
    </source>
</reference>
<dbReference type="PANTHER" id="PTHR30474">
    <property type="entry name" value="CELL CYCLE PROTEIN"/>
    <property type="match status" value="1"/>
</dbReference>
<organism evidence="22">
    <name type="scientific">Methyloraptor flagellatus</name>
    <dbReference type="NCBI Taxonomy" id="3162530"/>
    <lineage>
        <taxon>Bacteria</taxon>
        <taxon>Pseudomonadati</taxon>
        <taxon>Pseudomonadota</taxon>
        <taxon>Alphaproteobacteria</taxon>
        <taxon>Hyphomicrobiales</taxon>
        <taxon>Ancalomicrobiaceae</taxon>
        <taxon>Methyloraptor</taxon>
    </lineage>
</organism>
<dbReference type="AlphaFoldDB" id="A0AAU7XDT6"/>
<keyword evidence="8" id="KW-0133">Cell shape</keyword>
<feature type="transmembrane region" description="Helical" evidence="21">
    <location>
        <begin position="150"/>
        <end position="167"/>
    </location>
</feature>
<evidence type="ECO:0000256" key="8">
    <source>
        <dbReference type="ARBA" id="ARBA00022960"/>
    </source>
</evidence>
<keyword evidence="4" id="KW-0132">Cell division</keyword>
<dbReference type="RefSeq" id="WP_407050326.1">
    <property type="nucleotide sequence ID" value="NZ_CP158568.1"/>
</dbReference>
<dbReference type="PANTHER" id="PTHR30474:SF2">
    <property type="entry name" value="PEPTIDOGLYCAN GLYCOSYLTRANSFERASE FTSW-RELATED"/>
    <property type="match status" value="1"/>
</dbReference>
<feature type="transmembrane region" description="Helical" evidence="21">
    <location>
        <begin position="320"/>
        <end position="341"/>
    </location>
</feature>
<evidence type="ECO:0000256" key="17">
    <source>
        <dbReference type="ARBA" id="ARBA00041185"/>
    </source>
</evidence>
<dbReference type="GO" id="GO:0015648">
    <property type="term" value="F:lipid-linked peptidoglycan transporter activity"/>
    <property type="evidence" value="ECO:0007669"/>
    <property type="project" value="TreeGrafter"/>
</dbReference>
<feature type="transmembrane region" description="Helical" evidence="21">
    <location>
        <begin position="353"/>
        <end position="374"/>
    </location>
</feature>
<dbReference type="GO" id="GO:0008360">
    <property type="term" value="P:regulation of cell shape"/>
    <property type="evidence" value="ECO:0007669"/>
    <property type="project" value="UniProtKB-KW"/>
</dbReference>
<evidence type="ECO:0000256" key="7">
    <source>
        <dbReference type="ARBA" id="ARBA00022692"/>
    </source>
</evidence>
<evidence type="ECO:0000256" key="10">
    <source>
        <dbReference type="ARBA" id="ARBA00022989"/>
    </source>
</evidence>
<evidence type="ECO:0000256" key="3">
    <source>
        <dbReference type="ARBA" id="ARBA00022475"/>
    </source>
</evidence>
<evidence type="ECO:0000256" key="21">
    <source>
        <dbReference type="SAM" id="Phobius"/>
    </source>
</evidence>
<evidence type="ECO:0000256" key="13">
    <source>
        <dbReference type="ARBA" id="ARBA00023316"/>
    </source>
</evidence>
<comment type="catalytic activity">
    <reaction evidence="20">
        <text>[GlcNAc-(1-&gt;4)-Mur2Ac(oyl-L-Ala-gamma-D-Glu-L-Lys-D-Ala-D-Ala)](n)-di-trans,octa-cis-undecaprenyl diphosphate + beta-D-GlcNAc-(1-&gt;4)-Mur2Ac(oyl-L-Ala-gamma-D-Glu-L-Lys-D-Ala-D-Ala)-di-trans,octa-cis-undecaprenyl diphosphate = [GlcNAc-(1-&gt;4)-Mur2Ac(oyl-L-Ala-gamma-D-Glu-L-Lys-D-Ala-D-Ala)](n+1)-di-trans,octa-cis-undecaprenyl diphosphate + di-trans,octa-cis-undecaprenyl diphosphate + H(+)</text>
        <dbReference type="Rhea" id="RHEA:23708"/>
        <dbReference type="Rhea" id="RHEA-COMP:9602"/>
        <dbReference type="Rhea" id="RHEA-COMP:9603"/>
        <dbReference type="ChEBI" id="CHEBI:15378"/>
        <dbReference type="ChEBI" id="CHEBI:58405"/>
        <dbReference type="ChEBI" id="CHEBI:60033"/>
        <dbReference type="ChEBI" id="CHEBI:78435"/>
        <dbReference type="EC" id="2.4.99.28"/>
    </reaction>
</comment>
<dbReference type="NCBIfam" id="TIGR02614">
    <property type="entry name" value="ftsW"/>
    <property type="match status" value="1"/>
</dbReference>
<evidence type="ECO:0000256" key="6">
    <source>
        <dbReference type="ARBA" id="ARBA00022679"/>
    </source>
</evidence>
<feature type="transmembrane region" description="Helical" evidence="21">
    <location>
        <begin position="60"/>
        <end position="78"/>
    </location>
</feature>
<keyword evidence="6" id="KW-0808">Transferase</keyword>
<dbReference type="GO" id="GO:0009252">
    <property type="term" value="P:peptidoglycan biosynthetic process"/>
    <property type="evidence" value="ECO:0007669"/>
    <property type="project" value="UniProtKB-KW"/>
</dbReference>
<evidence type="ECO:0000256" key="18">
    <source>
        <dbReference type="ARBA" id="ARBA00041418"/>
    </source>
</evidence>
<evidence type="ECO:0000256" key="4">
    <source>
        <dbReference type="ARBA" id="ARBA00022618"/>
    </source>
</evidence>
<keyword evidence="9" id="KW-0573">Peptidoglycan synthesis</keyword>
<feature type="transmembrane region" description="Helical" evidence="21">
    <location>
        <begin position="179"/>
        <end position="212"/>
    </location>
</feature>
<dbReference type="GO" id="GO:0032153">
    <property type="term" value="C:cell division site"/>
    <property type="evidence" value="ECO:0007669"/>
    <property type="project" value="TreeGrafter"/>
</dbReference>
<evidence type="ECO:0000256" key="1">
    <source>
        <dbReference type="ARBA" id="ARBA00004651"/>
    </source>
</evidence>
<keyword evidence="12" id="KW-0131">Cell cycle</keyword>
<comment type="pathway">
    <text evidence="2">Cell wall biogenesis; peptidoglycan biosynthesis.</text>
</comment>
<keyword evidence="10 21" id="KW-1133">Transmembrane helix</keyword>
<evidence type="ECO:0000256" key="12">
    <source>
        <dbReference type="ARBA" id="ARBA00023306"/>
    </source>
</evidence>
<evidence type="ECO:0000256" key="16">
    <source>
        <dbReference type="ARBA" id="ARBA00038053"/>
    </source>
</evidence>
<gene>
    <name evidence="22" type="primary">ftsW</name>
    <name evidence="22" type="ORF">ABS361_02790</name>
</gene>
<evidence type="ECO:0000256" key="20">
    <source>
        <dbReference type="ARBA" id="ARBA00049902"/>
    </source>
</evidence>
<sequence length="399" mass="43378">MITRTDRSNFAEWWWTVDRSLIAAGIVLLIGGLVLSFAASPPVAERIGVADSFYFVKRHMFFFALALPVMIGVTFLSPRAIRRTALVMFGIGVLMLVATLFIGQEVKGARRWITLAGMSVQPSEFVKPAFIIVVAWLFADRQRRPEIPGHIFATLLLAVVLALLIAQPDIGQTLLTASAWAAVFFVAGMPLFWVMVGLGVAGGGLYAAYMFVPHVTSRVNHFLEKIRGEGKAIPGQPKSAGDFQAQQAHDSFLSGGWFGRGPGEGTVKRMLPDSHTDYIFAVVGEEYGIITCAVLAAVFAFIVFRGLWHANREEDPFIRYAIVGLVVLIGVQSGINMAVNLQLMPAKGMTLPFISYGGSSLLAIAFEMGALIALTRRRAQATRIAPPIHARPYVEAQAA</sequence>
<keyword evidence="3" id="KW-1003">Cell membrane</keyword>
<dbReference type="EC" id="2.4.99.28" evidence="19"/>
<name>A0AAU7XDT6_9HYPH</name>
<evidence type="ECO:0000256" key="5">
    <source>
        <dbReference type="ARBA" id="ARBA00022676"/>
    </source>
</evidence>
<feature type="transmembrane region" description="Helical" evidence="21">
    <location>
        <begin position="287"/>
        <end position="308"/>
    </location>
</feature>
<keyword evidence="11 21" id="KW-0472">Membrane</keyword>
<evidence type="ECO:0000256" key="2">
    <source>
        <dbReference type="ARBA" id="ARBA00004752"/>
    </source>
</evidence>
<keyword evidence="5" id="KW-0328">Glycosyltransferase</keyword>
<dbReference type="GO" id="GO:0051301">
    <property type="term" value="P:cell division"/>
    <property type="evidence" value="ECO:0007669"/>
    <property type="project" value="UniProtKB-KW"/>
</dbReference>
<evidence type="ECO:0000256" key="15">
    <source>
        <dbReference type="ARBA" id="ARBA00033270"/>
    </source>
</evidence>
<evidence type="ECO:0000313" key="22">
    <source>
        <dbReference type="EMBL" id="XBY45236.1"/>
    </source>
</evidence>
<dbReference type="InterPro" id="IPR013437">
    <property type="entry name" value="FtsW"/>
</dbReference>
<feature type="transmembrane region" description="Helical" evidence="21">
    <location>
        <begin position="20"/>
        <end position="39"/>
    </location>
</feature>
<comment type="similarity">
    <text evidence="16">Belongs to the SEDS family. FtsW subfamily.</text>
</comment>
<dbReference type="Pfam" id="PF01098">
    <property type="entry name" value="FTSW_RODA_SPOVE"/>
    <property type="match status" value="1"/>
</dbReference>
<comment type="subcellular location">
    <subcellularLocation>
        <location evidence="1">Cell membrane</location>
        <topology evidence="1">Multi-pass membrane protein</topology>
    </subcellularLocation>
</comment>
<protein>
    <recommendedName>
        <fullName evidence="17">Probable peptidoglycan glycosyltransferase FtsW</fullName>
        <ecNumber evidence="19">2.4.99.28</ecNumber>
    </recommendedName>
    <alternativeName>
        <fullName evidence="18">Cell division protein FtsW</fullName>
    </alternativeName>
    <alternativeName>
        <fullName evidence="15">Cell wall polymerase</fullName>
    </alternativeName>
    <alternativeName>
        <fullName evidence="14">Peptidoglycan polymerase</fullName>
    </alternativeName>
</protein>
<keyword evidence="7 21" id="KW-0812">Transmembrane</keyword>
<dbReference type="EMBL" id="CP158568">
    <property type="protein sequence ID" value="XBY45236.1"/>
    <property type="molecule type" value="Genomic_DNA"/>
</dbReference>
<evidence type="ECO:0000256" key="11">
    <source>
        <dbReference type="ARBA" id="ARBA00023136"/>
    </source>
</evidence>
<evidence type="ECO:0000256" key="14">
    <source>
        <dbReference type="ARBA" id="ARBA00032370"/>
    </source>
</evidence>
<dbReference type="GO" id="GO:0005886">
    <property type="term" value="C:plasma membrane"/>
    <property type="evidence" value="ECO:0007669"/>
    <property type="project" value="UniProtKB-SubCell"/>
</dbReference>
<proteinExistence type="inferred from homology"/>
<dbReference type="GO" id="GO:0008955">
    <property type="term" value="F:peptidoglycan glycosyltransferase activity"/>
    <property type="evidence" value="ECO:0007669"/>
    <property type="project" value="UniProtKB-EC"/>
</dbReference>
<evidence type="ECO:0000256" key="19">
    <source>
        <dbReference type="ARBA" id="ARBA00044770"/>
    </source>
</evidence>
<keyword evidence="13" id="KW-0961">Cell wall biogenesis/degradation</keyword>
<dbReference type="InterPro" id="IPR001182">
    <property type="entry name" value="FtsW/RodA"/>
</dbReference>
<dbReference type="KEGG" id="mflg:ABS361_02790"/>